<proteinExistence type="predicted"/>
<evidence type="ECO:0000313" key="2">
    <source>
        <dbReference type="Proteomes" id="UP000784294"/>
    </source>
</evidence>
<comment type="caution">
    <text evidence="1">The sequence shown here is derived from an EMBL/GenBank/DDBJ whole genome shotgun (WGS) entry which is preliminary data.</text>
</comment>
<dbReference type="AlphaFoldDB" id="A0A3S5FHF6"/>
<evidence type="ECO:0000313" key="1">
    <source>
        <dbReference type="EMBL" id="VEL44178.1"/>
    </source>
</evidence>
<reference evidence="1" key="1">
    <citation type="submission" date="2018-11" db="EMBL/GenBank/DDBJ databases">
        <authorList>
            <consortium name="Pathogen Informatics"/>
        </authorList>
    </citation>
    <scope>NUCLEOTIDE SEQUENCE</scope>
</reference>
<protein>
    <submittedName>
        <fullName evidence="1">Uncharacterized protein</fullName>
    </submittedName>
</protein>
<dbReference type="EMBL" id="CAAALY010291337">
    <property type="protein sequence ID" value="VEL44178.1"/>
    <property type="molecule type" value="Genomic_DNA"/>
</dbReference>
<accession>A0A3S5FHF6</accession>
<gene>
    <name evidence="1" type="ORF">PXEA_LOCUS37618</name>
</gene>
<dbReference type="Proteomes" id="UP000784294">
    <property type="component" value="Unassembled WGS sequence"/>
</dbReference>
<keyword evidence="2" id="KW-1185">Reference proteome</keyword>
<organism evidence="1 2">
    <name type="scientific">Protopolystoma xenopodis</name>
    <dbReference type="NCBI Taxonomy" id="117903"/>
    <lineage>
        <taxon>Eukaryota</taxon>
        <taxon>Metazoa</taxon>
        <taxon>Spiralia</taxon>
        <taxon>Lophotrochozoa</taxon>
        <taxon>Platyhelminthes</taxon>
        <taxon>Monogenea</taxon>
        <taxon>Polyopisthocotylea</taxon>
        <taxon>Polystomatidea</taxon>
        <taxon>Polystomatidae</taxon>
        <taxon>Protopolystoma</taxon>
    </lineage>
</organism>
<name>A0A3S5FHF6_9PLAT</name>
<sequence length="128" mass="14615">MAPDGRVRLLQLQLKVTPAAYPRLCELELLTVISQSENRKSLSGAQAHDVSCAAHFCRNPIGSTAQVDWFRPWQTKRHPILSYDEIHLQMIALIRCQPKNRKNYSANSLDLELQYSTRSMGLTSTDFR</sequence>